<sequence>MRERLNSASDRYSGYRQGSSRMEEDLAKQRRILEIEAQIQALDAQLAGISQQDNMYARMERAQFEEISRRSRSNRSRSRSPSHSRYYRRSRSPEHHRERAQELYYEESMRYAEMPSMSTEFVRPASPPKLFLNKETFSVDPIPVYPSFSPEQTLDDLDYGNDGTVREFRSESEDSSSSRDRYSDHEERSSRRSDRDREKRKERSSRDYRRRDSRERRRSRGSRDRRDEEERSRKSRDDRRPPKESSYQETHLDYSKRREEEYRRMRDAEEKRKKDERSSSKRKETSSTSRSSRNTGKESKERERDGRGKVEKIDKTKKIFERNQMFLSEISSAMGTNFQIEYHSETSKPGDWCARAALDWLPSSCFNVIVEGIENQEMAERKAVEELMRRVIDLGIVPSDVNLWMYEYEHLPIFLAGILKRLCSEVSKCASSSKNNTERFLKDASEKCAKFWSIEKQTVENFVRFLTPESSTNGRMSSSSRVELASRSVRVMEKPTLEKPSQSKSQGSGQRQQRNNCSNIPSLMQVDCNVAPNYAFPEYYPQLDPQMAFNSYAYMQPTNAFYPPTYATYPDVAPMVSGSSKSSAIPRNVINLTGNLPHQ</sequence>
<protein>
    <submittedName>
        <fullName evidence="2">Uncharacterized protein</fullName>
    </submittedName>
</protein>
<feature type="region of interest" description="Disordered" evidence="1">
    <location>
        <begin position="64"/>
        <end position="100"/>
    </location>
</feature>
<evidence type="ECO:0000313" key="3">
    <source>
        <dbReference type="Proteomes" id="UP000835052"/>
    </source>
</evidence>
<dbReference type="Proteomes" id="UP000835052">
    <property type="component" value="Unassembled WGS sequence"/>
</dbReference>
<comment type="caution">
    <text evidence="2">The sequence shown here is derived from an EMBL/GenBank/DDBJ whole genome shotgun (WGS) entry which is preliminary data.</text>
</comment>
<feature type="compositionally biased region" description="Polar residues" evidence="1">
    <location>
        <begin position="1"/>
        <end position="20"/>
    </location>
</feature>
<feature type="compositionally biased region" description="Low complexity" evidence="1">
    <location>
        <begin position="502"/>
        <end position="514"/>
    </location>
</feature>
<keyword evidence="3" id="KW-1185">Reference proteome</keyword>
<feature type="region of interest" description="Disordered" evidence="1">
    <location>
        <begin position="1"/>
        <end position="24"/>
    </location>
</feature>
<proteinExistence type="predicted"/>
<feature type="compositionally biased region" description="Basic and acidic residues" evidence="1">
    <location>
        <begin position="91"/>
        <end position="100"/>
    </location>
</feature>
<feature type="region of interest" description="Disordered" evidence="1">
    <location>
        <begin position="489"/>
        <end position="518"/>
    </location>
</feature>
<organism evidence="2 3">
    <name type="scientific">Caenorhabditis auriculariae</name>
    <dbReference type="NCBI Taxonomy" id="2777116"/>
    <lineage>
        <taxon>Eukaryota</taxon>
        <taxon>Metazoa</taxon>
        <taxon>Ecdysozoa</taxon>
        <taxon>Nematoda</taxon>
        <taxon>Chromadorea</taxon>
        <taxon>Rhabditida</taxon>
        <taxon>Rhabditina</taxon>
        <taxon>Rhabditomorpha</taxon>
        <taxon>Rhabditoidea</taxon>
        <taxon>Rhabditidae</taxon>
        <taxon>Peloderinae</taxon>
        <taxon>Caenorhabditis</taxon>
    </lineage>
</organism>
<feature type="compositionally biased region" description="Basic residues" evidence="1">
    <location>
        <begin position="70"/>
        <end position="90"/>
    </location>
</feature>
<feature type="compositionally biased region" description="Basic and acidic residues" evidence="1">
    <location>
        <begin position="250"/>
        <end position="285"/>
    </location>
</feature>
<accession>A0A8S1GUM6</accession>
<dbReference type="EMBL" id="CAJGYM010000005">
    <property type="protein sequence ID" value="CAD6186641.1"/>
    <property type="molecule type" value="Genomic_DNA"/>
</dbReference>
<gene>
    <name evidence="2" type="ORF">CAUJ_LOCUS2560</name>
</gene>
<feature type="compositionally biased region" description="Basic and acidic residues" evidence="1">
    <location>
        <begin position="295"/>
        <end position="314"/>
    </location>
</feature>
<dbReference type="AlphaFoldDB" id="A0A8S1GUM6"/>
<evidence type="ECO:0000313" key="2">
    <source>
        <dbReference type="EMBL" id="CAD6186641.1"/>
    </source>
</evidence>
<evidence type="ECO:0000256" key="1">
    <source>
        <dbReference type="SAM" id="MobiDB-lite"/>
    </source>
</evidence>
<feature type="region of interest" description="Disordered" evidence="1">
    <location>
        <begin position="145"/>
        <end position="314"/>
    </location>
</feature>
<reference evidence="2" key="1">
    <citation type="submission" date="2020-10" db="EMBL/GenBank/DDBJ databases">
        <authorList>
            <person name="Kikuchi T."/>
        </authorList>
    </citation>
    <scope>NUCLEOTIDE SEQUENCE</scope>
    <source>
        <strain evidence="2">NKZ352</strain>
    </source>
</reference>
<dbReference type="OrthoDB" id="5877628at2759"/>
<name>A0A8S1GUM6_9PELO</name>
<feature type="compositionally biased region" description="Basic and acidic residues" evidence="1">
    <location>
        <begin position="164"/>
        <end position="243"/>
    </location>
</feature>